<evidence type="ECO:0000259" key="1">
    <source>
        <dbReference type="Pfam" id="PF04326"/>
    </source>
</evidence>
<reference evidence="2" key="1">
    <citation type="submission" date="2019-09" db="EMBL/GenBank/DDBJ databases">
        <title>Characterisation of the sponge microbiome using genome-centric metagenomics.</title>
        <authorList>
            <person name="Engelberts J.P."/>
            <person name="Robbins S.J."/>
            <person name="De Goeij J.M."/>
            <person name="Aranda M."/>
            <person name="Bell S.C."/>
            <person name="Webster N.S."/>
        </authorList>
    </citation>
    <scope>NUCLEOTIDE SEQUENCE</scope>
    <source>
        <strain evidence="2">SB0664_bin_27</strain>
    </source>
</reference>
<comment type="caution">
    <text evidence="2">The sequence shown here is derived from an EMBL/GenBank/DDBJ whole genome shotgun (WGS) entry which is preliminary data.</text>
</comment>
<dbReference type="EMBL" id="VXRG01000049">
    <property type="protein sequence ID" value="MXY92899.1"/>
    <property type="molecule type" value="Genomic_DNA"/>
</dbReference>
<evidence type="ECO:0000313" key="2">
    <source>
        <dbReference type="EMBL" id="MXY92899.1"/>
    </source>
</evidence>
<protein>
    <submittedName>
        <fullName evidence="2">Transcriptional regulator</fullName>
    </submittedName>
</protein>
<organism evidence="2">
    <name type="scientific">Caldilineaceae bacterium SB0664_bin_27</name>
    <dbReference type="NCBI Taxonomy" id="2605260"/>
    <lineage>
        <taxon>Bacteria</taxon>
        <taxon>Bacillati</taxon>
        <taxon>Chloroflexota</taxon>
        <taxon>Caldilineae</taxon>
        <taxon>Caldilineales</taxon>
        <taxon>Caldilineaceae</taxon>
    </lineage>
</organism>
<dbReference type="Pfam" id="PF13749">
    <property type="entry name" value="HATPase_c_4"/>
    <property type="match status" value="1"/>
</dbReference>
<dbReference type="AlphaFoldDB" id="A0A6B0YSA4"/>
<dbReference type="PANTHER" id="PTHR30595:SF6">
    <property type="entry name" value="SCHLAFEN ALBA-2 DOMAIN-CONTAINING PROTEIN"/>
    <property type="match status" value="1"/>
</dbReference>
<dbReference type="Gene3D" id="3.30.950.30">
    <property type="entry name" value="Schlafen, AAA domain"/>
    <property type="match status" value="1"/>
</dbReference>
<sequence length="406" mass="46313">MFDSLSELIEKIHLGEDSTIEFKRQLPRRDSLADEIAAFANARGGVILIGVDDNGEIVGLGQRNLDQSEKTVVEVCRDSIEPYVLIFSQKLRLDGKDLLKIDVSRSLYLHKSPGGYLARQGSSIRALPKENLARLTQCRSRVGITPPDRQSVPNSTRDTLRRDLFQRFFTEDTAEHEFEDLLLKREFLVREGSELRASVAGLLMCHDRPDEYLYNSFVQAVYYRGTRMDANYQIDAQDFRGPLDQQILDAFKFVHKHNQVSARKEVGRTERSQYSMRAVFEGLVNAVVHRDYSRTASKIRLFMFADRLELSSPGALSNTLTVERLRYGQATRNELLARLLSEITVEDNVSRQVARRYFLERRGEGVGIILDESAALSGKVPIYEQIDETLYLTIFAAKSLQPMHDL</sequence>
<dbReference type="Gene3D" id="3.30.565.60">
    <property type="match status" value="1"/>
</dbReference>
<feature type="domain" description="Schlafen AlbA-2" evidence="1">
    <location>
        <begin position="16"/>
        <end position="127"/>
    </location>
</feature>
<dbReference type="Pfam" id="PF04326">
    <property type="entry name" value="SLFN_AlbA_2"/>
    <property type="match status" value="1"/>
</dbReference>
<dbReference type="InterPro" id="IPR007421">
    <property type="entry name" value="Schlafen_AlbA_2_dom"/>
</dbReference>
<dbReference type="InterPro" id="IPR038475">
    <property type="entry name" value="RecG_C_sf"/>
</dbReference>
<name>A0A6B0YSA4_9CHLR</name>
<accession>A0A6B0YSA4</accession>
<dbReference type="InterPro" id="IPR038461">
    <property type="entry name" value="Schlafen_AlbA_2_dom_sf"/>
</dbReference>
<gene>
    <name evidence="2" type="ORF">F4Y42_05555</name>
</gene>
<proteinExistence type="predicted"/>
<dbReference type="PANTHER" id="PTHR30595">
    <property type="entry name" value="GLPR-RELATED TRANSCRIPTIONAL REPRESSOR"/>
    <property type="match status" value="1"/>
</dbReference>